<dbReference type="Gene3D" id="3.80.10.10">
    <property type="entry name" value="Ribonuclease Inhibitor"/>
    <property type="match status" value="3"/>
</dbReference>
<evidence type="ECO:0000313" key="10">
    <source>
        <dbReference type="Proteomes" id="UP001153069"/>
    </source>
</evidence>
<dbReference type="GO" id="GO:0016301">
    <property type="term" value="F:kinase activity"/>
    <property type="evidence" value="ECO:0007669"/>
    <property type="project" value="UniProtKB-KW"/>
</dbReference>
<evidence type="ECO:0000256" key="6">
    <source>
        <dbReference type="ARBA" id="ARBA00023136"/>
    </source>
</evidence>
<evidence type="ECO:0000256" key="7">
    <source>
        <dbReference type="SAM" id="MobiDB-lite"/>
    </source>
</evidence>
<dbReference type="PANTHER" id="PTHR48064">
    <property type="entry name" value="OS01G0750400 PROTEIN"/>
    <property type="match status" value="1"/>
</dbReference>
<feature type="compositionally biased region" description="Acidic residues" evidence="7">
    <location>
        <begin position="18"/>
        <end position="35"/>
    </location>
</feature>
<sequence>MKEEEAGKPGNLGSPYIEEQEHEEGQQEQEQEGLDPLDLAINVEARLTDSDASAIPVSQQQHTLDFFETEKSPHPPQKDSEATPTSNQQHTLDFLETEKSPHPHKIGAVLAKGPQPDLAKKKAEYREENVAMVELARIMEARLQDSGLYQGENITTPEHDDTRIELVDAPEDTVQNDDNLGIMPLPPLERTSVNRRAQVQPGAYPGGGNFQGTEEDLETTEIHIEPATTGPPMIEPEIDTSGLAVANLVQDETTAQDLPQAQDYSPDNINREERMKQFKTRVLLGVIVLLAIIMISVAILIPQSQGDLFPTTSPISTILENPGSPQSRAFKWLMEEIDILRNLTEQRVVQRFVLATFYFAVSKDQWFSSDNWLNHSVHECLWYSSLEDYYYYFEANTNIYMPLDHISPCEHEPTGYLQDGILYQGDGILKHFWLSYNGLVGSEIPPELYLLTDLKSLALDELNLTSTIPEELSGLSNLEYLSMLGCGLFGSIPEAIGRLSKLGNILVGLNSLTGTIPSSLYSLTSSMRCIIVTENQLTGPIPTELGLLTNLRGLLLDTNLFTGTIPTELGRLTLLESVLLHILMLSGTIPNEVVLLSDMKHLELDDSGITGTIPGWFGNMTSMEGLTIAFNSFTGTIPTELGLLTKMLVLWLNSNALSGTIPSELGMYKQAFVLNLHTNKLTGTIPTELGLLTELVQLKLENNSLTGTVPLELGNVSFPAPYGEVYLHGNDLSGIIPESLCSAHDLVFDCSTLLCGCGSCNCSDFETLLILQGEPTNEDGQLLSGTNQTEP</sequence>
<accession>A0A9N8ERV6</accession>
<evidence type="ECO:0000256" key="2">
    <source>
        <dbReference type="ARBA" id="ARBA00022475"/>
    </source>
</evidence>
<dbReference type="FunFam" id="3.80.10.10:FF:000299">
    <property type="entry name" value="Piriformospora indica-insensitive protein 2"/>
    <property type="match status" value="1"/>
</dbReference>
<dbReference type="OrthoDB" id="2021138at2759"/>
<comment type="subcellular location">
    <subcellularLocation>
        <location evidence="1">Cell membrane</location>
    </subcellularLocation>
</comment>
<dbReference type="InterPro" id="IPR053038">
    <property type="entry name" value="RLP_Defense"/>
</dbReference>
<protein>
    <submittedName>
        <fullName evidence="9">LRR receptor-like serine threonine-protein kinase</fullName>
    </submittedName>
</protein>
<dbReference type="InterPro" id="IPR032675">
    <property type="entry name" value="LRR_dom_sf"/>
</dbReference>
<evidence type="ECO:0000256" key="3">
    <source>
        <dbReference type="ARBA" id="ARBA00022614"/>
    </source>
</evidence>
<keyword evidence="2" id="KW-1003">Cell membrane</keyword>
<keyword evidence="8" id="KW-0812">Transmembrane</keyword>
<evidence type="ECO:0000256" key="1">
    <source>
        <dbReference type="ARBA" id="ARBA00004236"/>
    </source>
</evidence>
<dbReference type="Proteomes" id="UP001153069">
    <property type="component" value="Unassembled WGS sequence"/>
</dbReference>
<feature type="compositionally biased region" description="Basic and acidic residues" evidence="7">
    <location>
        <begin position="68"/>
        <end position="81"/>
    </location>
</feature>
<evidence type="ECO:0000313" key="9">
    <source>
        <dbReference type="EMBL" id="CAB9523979.1"/>
    </source>
</evidence>
<evidence type="ECO:0000256" key="5">
    <source>
        <dbReference type="ARBA" id="ARBA00022737"/>
    </source>
</evidence>
<feature type="transmembrane region" description="Helical" evidence="8">
    <location>
        <begin position="282"/>
        <end position="301"/>
    </location>
</feature>
<keyword evidence="6 8" id="KW-0472">Membrane</keyword>
<feature type="region of interest" description="Disordered" evidence="7">
    <location>
        <begin position="1"/>
        <end position="89"/>
    </location>
</feature>
<keyword evidence="3" id="KW-0433">Leucine-rich repeat</keyword>
<dbReference type="SUPFAM" id="SSF52058">
    <property type="entry name" value="L domain-like"/>
    <property type="match status" value="1"/>
</dbReference>
<keyword evidence="9" id="KW-0418">Kinase</keyword>
<dbReference type="AlphaFoldDB" id="A0A9N8ERV6"/>
<dbReference type="EMBL" id="CAICTM010001478">
    <property type="protein sequence ID" value="CAB9523979.1"/>
    <property type="molecule type" value="Genomic_DNA"/>
</dbReference>
<proteinExistence type="predicted"/>
<gene>
    <name evidence="9" type="ORF">SEMRO_1480_G276140.1</name>
</gene>
<evidence type="ECO:0000256" key="4">
    <source>
        <dbReference type="ARBA" id="ARBA00022729"/>
    </source>
</evidence>
<dbReference type="PANTHER" id="PTHR48064:SF6">
    <property type="entry name" value="RECEPTOR-LIKE PROTEIN KINASE 2"/>
    <property type="match status" value="1"/>
</dbReference>
<name>A0A9N8ERV6_9STRA</name>
<keyword evidence="9" id="KW-0808">Transferase</keyword>
<keyword evidence="9" id="KW-0675">Receptor</keyword>
<evidence type="ECO:0000256" key="8">
    <source>
        <dbReference type="SAM" id="Phobius"/>
    </source>
</evidence>
<dbReference type="GO" id="GO:0005886">
    <property type="term" value="C:plasma membrane"/>
    <property type="evidence" value="ECO:0007669"/>
    <property type="project" value="UniProtKB-SubCell"/>
</dbReference>
<reference evidence="9" key="1">
    <citation type="submission" date="2020-06" db="EMBL/GenBank/DDBJ databases">
        <authorList>
            <consortium name="Plant Systems Biology data submission"/>
        </authorList>
    </citation>
    <scope>NUCLEOTIDE SEQUENCE</scope>
    <source>
        <strain evidence="9">D6</strain>
    </source>
</reference>
<keyword evidence="10" id="KW-1185">Reference proteome</keyword>
<keyword evidence="8" id="KW-1133">Transmembrane helix</keyword>
<organism evidence="9 10">
    <name type="scientific">Seminavis robusta</name>
    <dbReference type="NCBI Taxonomy" id="568900"/>
    <lineage>
        <taxon>Eukaryota</taxon>
        <taxon>Sar</taxon>
        <taxon>Stramenopiles</taxon>
        <taxon>Ochrophyta</taxon>
        <taxon>Bacillariophyta</taxon>
        <taxon>Bacillariophyceae</taxon>
        <taxon>Bacillariophycidae</taxon>
        <taxon>Naviculales</taxon>
        <taxon>Naviculaceae</taxon>
        <taxon>Seminavis</taxon>
    </lineage>
</organism>
<keyword evidence="5" id="KW-0677">Repeat</keyword>
<comment type="caution">
    <text evidence="9">The sequence shown here is derived from an EMBL/GenBank/DDBJ whole genome shotgun (WGS) entry which is preliminary data.</text>
</comment>
<keyword evidence="4" id="KW-0732">Signal</keyword>